<proteinExistence type="predicted"/>
<dbReference type="RefSeq" id="WP_307633916.1">
    <property type="nucleotide sequence ID" value="NZ_JAPHEH010000001.1"/>
</dbReference>
<gene>
    <name evidence="1" type="ORF">OLX77_12380</name>
</gene>
<keyword evidence="2" id="KW-1185">Reference proteome</keyword>
<sequence>MGDISCLGNGIALPSGGVLRDFLEEEIFALFLNSDQQGMAAILSPVEGCVRPSPPHGCVPMGLNLRKIKTKGDHDENRLGLSAQGVNILQECSGGS</sequence>
<dbReference type="AlphaFoldDB" id="A0A9X4MIG0"/>
<protein>
    <submittedName>
        <fullName evidence="1">Uncharacterized protein</fullName>
    </submittedName>
</protein>
<reference evidence="1" key="2">
    <citation type="submission" date="2022-10" db="EMBL/GenBank/DDBJ databases">
        <authorList>
            <person name="Aronson H.S."/>
        </authorList>
    </citation>
    <scope>NUCLEOTIDE SEQUENCE</scope>
    <source>
        <strain evidence="1">RS19-109</strain>
    </source>
</reference>
<dbReference type="EMBL" id="JAPHEH010000001">
    <property type="protein sequence ID" value="MDG4476951.1"/>
    <property type="molecule type" value="Genomic_DNA"/>
</dbReference>
<evidence type="ECO:0000313" key="1">
    <source>
        <dbReference type="EMBL" id="MDG4476951.1"/>
    </source>
</evidence>
<accession>A0A9X4MIG0</accession>
<comment type="caution">
    <text evidence="1">The sequence shown here is derived from an EMBL/GenBank/DDBJ whole genome shotgun (WGS) entry which is preliminary data.</text>
</comment>
<name>A0A9X4MIG0_9BACT</name>
<reference evidence="1" key="1">
    <citation type="journal article" date="2022" name="bioRxiv">
        <title>Thiovibrio frasassiensisgen. nov., sp. nov., an autotrophic, elemental sulfur disproportionating bacterium isolated from sulfidic karst sediment, and proposal of Thiovibrionaceae fam. nov.</title>
        <authorList>
            <person name="Aronson H."/>
            <person name="Thomas C."/>
            <person name="Bhattacharyya M."/>
            <person name="Eckstein S."/>
            <person name="Jensen S."/>
            <person name="Barco R."/>
            <person name="Macalady J."/>
            <person name="Amend J."/>
        </authorList>
    </citation>
    <scope>NUCLEOTIDE SEQUENCE</scope>
    <source>
        <strain evidence="1">RS19-109</strain>
    </source>
</reference>
<organism evidence="1 2">
    <name type="scientific">Thiovibrio frasassiensis</name>
    <dbReference type="NCBI Taxonomy" id="2984131"/>
    <lineage>
        <taxon>Bacteria</taxon>
        <taxon>Pseudomonadati</taxon>
        <taxon>Thermodesulfobacteriota</taxon>
        <taxon>Desulfobulbia</taxon>
        <taxon>Desulfobulbales</taxon>
        <taxon>Thiovibrionaceae</taxon>
        <taxon>Thiovibrio</taxon>
    </lineage>
</organism>
<evidence type="ECO:0000313" key="2">
    <source>
        <dbReference type="Proteomes" id="UP001154240"/>
    </source>
</evidence>
<dbReference type="Proteomes" id="UP001154240">
    <property type="component" value="Unassembled WGS sequence"/>
</dbReference>